<evidence type="ECO:0000313" key="2">
    <source>
        <dbReference type="Proteomes" id="UP001597402"/>
    </source>
</evidence>
<evidence type="ECO:0000313" key="1">
    <source>
        <dbReference type="EMBL" id="MFD2094162.1"/>
    </source>
</evidence>
<dbReference type="InterPro" id="IPR006059">
    <property type="entry name" value="SBP"/>
</dbReference>
<dbReference type="Proteomes" id="UP001597402">
    <property type="component" value="Unassembled WGS sequence"/>
</dbReference>
<proteinExistence type="predicted"/>
<dbReference type="EMBL" id="JBHUHP010000030">
    <property type="protein sequence ID" value="MFD2094162.1"/>
    <property type="molecule type" value="Genomic_DNA"/>
</dbReference>
<protein>
    <submittedName>
        <fullName evidence="1">Extracellular solute-binding protein</fullName>
    </submittedName>
</protein>
<dbReference type="PANTHER" id="PTHR43649:SF12">
    <property type="entry name" value="DIACETYLCHITOBIOSE BINDING PROTEIN DASA"/>
    <property type="match status" value="1"/>
</dbReference>
<dbReference type="Gene3D" id="3.40.190.10">
    <property type="entry name" value="Periplasmic binding protein-like II"/>
    <property type="match status" value="1"/>
</dbReference>
<organism evidence="1 2">
    <name type="scientific">Blastococcus deserti</name>
    <dbReference type="NCBI Taxonomy" id="2259033"/>
    <lineage>
        <taxon>Bacteria</taxon>
        <taxon>Bacillati</taxon>
        <taxon>Actinomycetota</taxon>
        <taxon>Actinomycetes</taxon>
        <taxon>Geodermatophilales</taxon>
        <taxon>Geodermatophilaceae</taxon>
        <taxon>Blastococcus</taxon>
    </lineage>
</organism>
<reference evidence="2" key="1">
    <citation type="journal article" date="2019" name="Int. J. Syst. Evol. Microbiol.">
        <title>The Global Catalogue of Microorganisms (GCM) 10K type strain sequencing project: providing services to taxonomists for standard genome sequencing and annotation.</title>
        <authorList>
            <consortium name="The Broad Institute Genomics Platform"/>
            <consortium name="The Broad Institute Genome Sequencing Center for Infectious Disease"/>
            <person name="Wu L."/>
            <person name="Ma J."/>
        </authorList>
    </citation>
    <scope>NUCLEOTIDE SEQUENCE [LARGE SCALE GENOMIC DNA]</scope>
    <source>
        <strain evidence="2">JCM 3338</strain>
    </source>
</reference>
<dbReference type="PANTHER" id="PTHR43649">
    <property type="entry name" value="ARABINOSE-BINDING PROTEIN-RELATED"/>
    <property type="match status" value="1"/>
</dbReference>
<dbReference type="RefSeq" id="WP_376880691.1">
    <property type="nucleotide sequence ID" value="NZ_JBHUHP010000030.1"/>
</dbReference>
<comment type="caution">
    <text evidence="1">The sequence shown here is derived from an EMBL/GenBank/DDBJ whole genome shotgun (WGS) entry which is preliminary data.</text>
</comment>
<keyword evidence="2" id="KW-1185">Reference proteome</keyword>
<name>A0ABW4XFB7_9ACTN</name>
<dbReference type="Pfam" id="PF13416">
    <property type="entry name" value="SBP_bac_8"/>
    <property type="match status" value="1"/>
</dbReference>
<accession>A0ABW4XFB7</accession>
<sequence>MSSTVDLTVLCWDHPRCTAPVTAAVREWERLNPGVRMRVTARPLASFNDQPLTEIAGSADLLFIDHPMVGEAAHSGALLPLDDLVGEDVLGALAADSVGASHATYTWDGRQWATAVDAACHVAVVDGTRAGALFQEVPRSWDDVLELARRAPGSVAIPLYPSDAVLSVLSITGNLRAHGEAADGFWSLEAVRIFCELVRRVDPRCFDLNPPRLLDLMSAGPAADAPVYAPLLFGYTNYQRPTAPGRRLSFVDVPSVGADPAGAVLGGAGLAVSVRSAHPVEAARFAAWLTGVDAQRGIVLPNEGQPGSRAVWHDEAADAVVGGFFSGTRATIESSHVRPRDPWWPGYQDAAGIALVDLLRTAAPPAAIHDHLTRMLDGKRSKEISQ</sequence>
<dbReference type="SUPFAM" id="SSF53850">
    <property type="entry name" value="Periplasmic binding protein-like II"/>
    <property type="match status" value="1"/>
</dbReference>
<gene>
    <name evidence="1" type="ORF">ACFSHS_21555</name>
</gene>
<dbReference type="InterPro" id="IPR050490">
    <property type="entry name" value="Bact_solute-bd_prot1"/>
</dbReference>